<name>A0A084TL69_9FLAO</name>
<evidence type="ECO:0000313" key="3">
    <source>
        <dbReference type="Proteomes" id="UP000028521"/>
    </source>
</evidence>
<dbReference type="STRING" id="1197477.IA57_06395"/>
<dbReference type="Proteomes" id="UP000028521">
    <property type="component" value="Unassembled WGS sequence"/>
</dbReference>
<keyword evidence="1" id="KW-0472">Membrane</keyword>
<proteinExistence type="predicted"/>
<feature type="transmembrane region" description="Helical" evidence="1">
    <location>
        <begin position="112"/>
        <end position="132"/>
    </location>
</feature>
<gene>
    <name evidence="2" type="ORF">IA57_06395</name>
</gene>
<dbReference type="AlphaFoldDB" id="A0A084TL69"/>
<dbReference type="eggNOG" id="COG4743">
    <property type="taxonomic scope" value="Bacteria"/>
</dbReference>
<reference evidence="3" key="2">
    <citation type="submission" date="2014-07" db="EMBL/GenBank/DDBJ databases">
        <title>Genome sequence of Mangrovimonas yunxiaonensis.</title>
        <authorList>
            <person name="Li Y."/>
            <person name="Zheng T."/>
        </authorList>
    </citation>
    <scope>NUCLEOTIDE SEQUENCE [LARGE SCALE GENOMIC DNA]</scope>
    <source>
        <strain evidence="3">LY01</strain>
    </source>
</reference>
<reference evidence="2 3" key="1">
    <citation type="journal article" date="2014" name="Genome Announc.">
        <title>Draft Genome Sequence of the Algicidal Bacterium Mangrovimonas yunxiaonensis Strain LY01.</title>
        <authorList>
            <person name="Li Y."/>
            <person name="Zhu H."/>
            <person name="Li C."/>
            <person name="Zhang H."/>
            <person name="Chen Z."/>
            <person name="Zheng W."/>
            <person name="Xu H."/>
            <person name="Zheng T."/>
        </authorList>
    </citation>
    <scope>NUCLEOTIDE SEQUENCE [LARGE SCALE GENOMIC DNA]</scope>
    <source>
        <strain evidence="2 3">LY01</strain>
    </source>
</reference>
<evidence type="ECO:0000313" key="2">
    <source>
        <dbReference type="EMBL" id="KFB01455.1"/>
    </source>
</evidence>
<comment type="caution">
    <text evidence="2">The sequence shown here is derived from an EMBL/GenBank/DDBJ whole genome shotgun (WGS) entry which is preliminary data.</text>
</comment>
<dbReference type="EMBL" id="JPFK01000005">
    <property type="protein sequence ID" value="KFB01455.1"/>
    <property type="molecule type" value="Genomic_DNA"/>
</dbReference>
<accession>A0A084TL69</accession>
<protein>
    <submittedName>
        <fullName evidence="2">Uncharacterized protein</fullName>
    </submittedName>
</protein>
<organism evidence="2 3">
    <name type="scientific">Mangrovimonas yunxiaonensis</name>
    <dbReference type="NCBI Taxonomy" id="1197477"/>
    <lineage>
        <taxon>Bacteria</taxon>
        <taxon>Pseudomonadati</taxon>
        <taxon>Bacteroidota</taxon>
        <taxon>Flavobacteriia</taxon>
        <taxon>Flavobacteriales</taxon>
        <taxon>Flavobacteriaceae</taxon>
        <taxon>Mangrovimonas</taxon>
    </lineage>
</organism>
<keyword evidence="1" id="KW-0812">Transmembrane</keyword>
<keyword evidence="3" id="KW-1185">Reference proteome</keyword>
<dbReference type="OrthoDB" id="1134798at2"/>
<sequence>MILSEKHIAFIENSLTLYGVEDSALREDLVDHICTYMEQEDSSDFNALYQKALQKFGGYASFQKLQLETNYQKFAKQIIAINKVKFSIGFMVILLLVMSLVFQMMAWPYANAWLLGAIALSVLVILPIHFYVKYKLSVHKFS</sequence>
<dbReference type="RefSeq" id="WP_036120686.1">
    <property type="nucleotide sequence ID" value="NZ_BMET01000001.1"/>
</dbReference>
<keyword evidence="1" id="KW-1133">Transmembrane helix</keyword>
<feature type="transmembrane region" description="Helical" evidence="1">
    <location>
        <begin position="86"/>
        <end position="106"/>
    </location>
</feature>
<evidence type="ECO:0000256" key="1">
    <source>
        <dbReference type="SAM" id="Phobius"/>
    </source>
</evidence>